<dbReference type="EMBL" id="JAPTMY010000016">
    <property type="protein sequence ID" value="MCZ0858056.1"/>
    <property type="molecule type" value="Genomic_DNA"/>
</dbReference>
<name>A0ABT4I8J0_9ACTO</name>
<evidence type="ECO:0000313" key="2">
    <source>
        <dbReference type="Proteomes" id="UP001072034"/>
    </source>
</evidence>
<keyword evidence="2" id="KW-1185">Reference proteome</keyword>
<dbReference type="RefSeq" id="WP_268917530.1">
    <property type="nucleotide sequence ID" value="NZ_CP124548.1"/>
</dbReference>
<dbReference type="InterPro" id="IPR012675">
    <property type="entry name" value="Beta-grasp_dom_sf"/>
</dbReference>
<gene>
    <name evidence="1" type="ORF">OHJ16_08360</name>
</gene>
<accession>A0ABT4I8J0</accession>
<reference evidence="1" key="1">
    <citation type="submission" date="2022-10" db="EMBL/GenBank/DDBJ databases">
        <title>Genome sequence of Actinomyces israelii ATCC 10048.</title>
        <authorList>
            <person name="Watt R.M."/>
            <person name="Tong W.M."/>
        </authorList>
    </citation>
    <scope>NUCLEOTIDE SEQUENCE</scope>
    <source>
        <strain evidence="1">ATCC 10048</strain>
    </source>
</reference>
<comment type="caution">
    <text evidence="1">The sequence shown here is derived from an EMBL/GenBank/DDBJ whole genome shotgun (WGS) entry which is preliminary data.</text>
</comment>
<sequence length="79" mass="8659">MKISFLDQNLEAAGAHSMSDIITQMSAYSPDFASSCLDENNKLRWNVLVLIDGELADAPSYLYVDEKSSVEFLIQIAGG</sequence>
<dbReference type="Proteomes" id="UP001072034">
    <property type="component" value="Unassembled WGS sequence"/>
</dbReference>
<organism evidence="1 2">
    <name type="scientific">Actinomyces israelii</name>
    <dbReference type="NCBI Taxonomy" id="1659"/>
    <lineage>
        <taxon>Bacteria</taxon>
        <taxon>Bacillati</taxon>
        <taxon>Actinomycetota</taxon>
        <taxon>Actinomycetes</taxon>
        <taxon>Actinomycetales</taxon>
        <taxon>Actinomycetaceae</taxon>
        <taxon>Actinomyces</taxon>
    </lineage>
</organism>
<protein>
    <recommendedName>
        <fullName evidence="3">Thiamine biosynthesis protein ThiS</fullName>
    </recommendedName>
</protein>
<evidence type="ECO:0008006" key="3">
    <source>
        <dbReference type="Google" id="ProtNLM"/>
    </source>
</evidence>
<evidence type="ECO:0000313" key="1">
    <source>
        <dbReference type="EMBL" id="MCZ0858056.1"/>
    </source>
</evidence>
<proteinExistence type="predicted"/>
<dbReference type="Gene3D" id="3.10.20.30">
    <property type="match status" value="1"/>
</dbReference>